<dbReference type="RefSeq" id="WP_305013730.1">
    <property type="nucleotide sequence ID" value="NZ_JAUQSX010000014.1"/>
</dbReference>
<proteinExistence type="predicted"/>
<feature type="chain" id="PRO_5047413950" evidence="1">
    <location>
        <begin position="23"/>
        <end position="124"/>
    </location>
</feature>
<feature type="signal peptide" evidence="1">
    <location>
        <begin position="1"/>
        <end position="22"/>
    </location>
</feature>
<reference evidence="2" key="1">
    <citation type="submission" date="2023-07" db="EMBL/GenBank/DDBJ databases">
        <authorList>
            <person name="Kim M.K."/>
        </authorList>
    </citation>
    <scope>NUCLEOTIDE SEQUENCE</scope>
    <source>
        <strain evidence="2">M29</strain>
    </source>
</reference>
<evidence type="ECO:0000256" key="1">
    <source>
        <dbReference type="SAM" id="SignalP"/>
    </source>
</evidence>
<dbReference type="EMBL" id="JAUQSX010000014">
    <property type="protein sequence ID" value="MDO7849061.1"/>
    <property type="molecule type" value="Genomic_DNA"/>
</dbReference>
<sequence>MRKILGFSVLLLVASFSAFAQAAPARVAAIQYEHCMLIVRGEHFSSAGSGMELDYGQQAKDGTPNSEMQQASTAIGKLKSVIAALNYLSSQGWECVGFNSIISKVASGSGYTDAQTGYLMRRPK</sequence>
<protein>
    <submittedName>
        <fullName evidence="2">Uncharacterized protein</fullName>
    </submittedName>
</protein>
<evidence type="ECO:0000313" key="3">
    <source>
        <dbReference type="Proteomes" id="UP001167796"/>
    </source>
</evidence>
<keyword evidence="3" id="KW-1185">Reference proteome</keyword>
<dbReference type="Proteomes" id="UP001167796">
    <property type="component" value="Unassembled WGS sequence"/>
</dbReference>
<evidence type="ECO:0000313" key="2">
    <source>
        <dbReference type="EMBL" id="MDO7849061.1"/>
    </source>
</evidence>
<organism evidence="2 3">
    <name type="scientific">Hymenobacter mellowenesis</name>
    <dbReference type="NCBI Taxonomy" id="3063995"/>
    <lineage>
        <taxon>Bacteria</taxon>
        <taxon>Pseudomonadati</taxon>
        <taxon>Bacteroidota</taxon>
        <taxon>Cytophagia</taxon>
        <taxon>Cytophagales</taxon>
        <taxon>Hymenobacteraceae</taxon>
        <taxon>Hymenobacter</taxon>
    </lineage>
</organism>
<gene>
    <name evidence="2" type="ORF">Q5H92_22040</name>
</gene>
<name>A0ABT9AGU9_9BACT</name>
<keyword evidence="1" id="KW-0732">Signal</keyword>
<comment type="caution">
    <text evidence="2">The sequence shown here is derived from an EMBL/GenBank/DDBJ whole genome shotgun (WGS) entry which is preliminary data.</text>
</comment>
<accession>A0ABT9AGU9</accession>